<dbReference type="STRING" id="696762.PFRI_30420"/>
<dbReference type="PANTHER" id="PTHR48228:SF5">
    <property type="entry name" value="ALPHA-METHYLACYL-COA RACEMASE"/>
    <property type="match status" value="1"/>
</dbReference>
<evidence type="ECO:0000313" key="1">
    <source>
        <dbReference type="EMBL" id="OJI92723.1"/>
    </source>
</evidence>
<dbReference type="InterPro" id="IPR044855">
    <property type="entry name" value="CoA-Trfase_III_dom3_sf"/>
</dbReference>
<dbReference type="InterPro" id="IPR003673">
    <property type="entry name" value="CoA-Trfase_fam_III"/>
</dbReference>
<sequence>MLDGIKIVEIEGLGPAPFAGMMLADLGAEVTVIHRKGKAGSITAEASLLDRGKRSIALDLKDRADLEVARALIAQSDGVIEGFRPGVMERLGLGPEVCHADNPNLVFGRMTGWGQTGPRAFQAGHDLNYIATSGALYYAGLPDDAPVTPATLLGDIGGGALYLVAGILSGIIKAGRTGQGCVVDAAIVDGSAHMMNLLMALGQGGGLSEIRGASLLDGPHWSRSYMCACGGHITVQALEPQFYKTLLVALDLEADETMSAQHDGRQWGAQTARFAAIFLEKSRAEWALHFEGSDACVAVVLNPWEAAQDPHMKERETWGFENGHLQASAAPRFDGKIARLKSAPARDADRVEILSELDI</sequence>
<reference evidence="1 2" key="1">
    <citation type="submission" date="2016-10" db="EMBL/GenBank/DDBJ databases">
        <title>Genome sequence of Planktotalea frisia SH6-1.</title>
        <authorList>
            <person name="Poehlein A."/>
            <person name="Bakenhus I."/>
            <person name="Voget S."/>
            <person name="Brinkhoff T."/>
            <person name="Simon M."/>
        </authorList>
    </citation>
    <scope>NUCLEOTIDE SEQUENCE [LARGE SCALE GENOMIC DNA]</scope>
    <source>
        <strain evidence="1 2">SH6-1</strain>
    </source>
</reference>
<protein>
    <submittedName>
        <fullName evidence="1">Succinyl-CoA:(R)-benzylsuccinate CoA-transferase subunit BbsE</fullName>
        <ecNumber evidence="1">2.8.3.15</ecNumber>
    </submittedName>
</protein>
<dbReference type="EMBL" id="MLCB01000170">
    <property type="protein sequence ID" value="OJI92723.1"/>
    <property type="molecule type" value="Genomic_DNA"/>
</dbReference>
<accession>A0A1L9NU63</accession>
<keyword evidence="1" id="KW-0808">Transferase</keyword>
<dbReference type="SUPFAM" id="SSF89796">
    <property type="entry name" value="CoA-transferase family III (CaiB/BaiF)"/>
    <property type="match status" value="1"/>
</dbReference>
<dbReference type="EC" id="2.8.3.15" evidence="1"/>
<dbReference type="Gene3D" id="3.30.1540.10">
    <property type="entry name" value="formyl-coa transferase, domain 3"/>
    <property type="match status" value="1"/>
</dbReference>
<dbReference type="GO" id="GO:0033877">
    <property type="term" value="F:succinyl-CoA:(R)-benzylsuccinate CoA-transferase activity"/>
    <property type="evidence" value="ECO:0007669"/>
    <property type="project" value="UniProtKB-EC"/>
</dbReference>
<dbReference type="AlphaFoldDB" id="A0A1L9NU63"/>
<name>A0A1L9NU63_9RHOB</name>
<organism evidence="1 2">
    <name type="scientific">Planktotalea frisia</name>
    <dbReference type="NCBI Taxonomy" id="696762"/>
    <lineage>
        <taxon>Bacteria</taxon>
        <taxon>Pseudomonadati</taxon>
        <taxon>Pseudomonadota</taxon>
        <taxon>Alphaproteobacteria</taxon>
        <taxon>Rhodobacterales</taxon>
        <taxon>Paracoccaceae</taxon>
        <taxon>Planktotalea</taxon>
    </lineage>
</organism>
<dbReference type="PANTHER" id="PTHR48228">
    <property type="entry name" value="SUCCINYL-COA--D-CITRAMALATE COA-TRANSFERASE"/>
    <property type="match status" value="1"/>
</dbReference>
<dbReference type="Proteomes" id="UP000184514">
    <property type="component" value="Unassembled WGS sequence"/>
</dbReference>
<keyword evidence="2" id="KW-1185">Reference proteome</keyword>
<gene>
    <name evidence="1" type="primary">bbsE</name>
    <name evidence="1" type="ORF">PFRI_30420</name>
</gene>
<dbReference type="Gene3D" id="3.40.50.10540">
    <property type="entry name" value="Crotonobetainyl-coa:carnitine coa-transferase, domain 1"/>
    <property type="match status" value="1"/>
</dbReference>
<evidence type="ECO:0000313" key="2">
    <source>
        <dbReference type="Proteomes" id="UP000184514"/>
    </source>
</evidence>
<comment type="caution">
    <text evidence="1">The sequence shown here is derived from an EMBL/GenBank/DDBJ whole genome shotgun (WGS) entry which is preliminary data.</text>
</comment>
<dbReference type="OrthoDB" id="7208981at2"/>
<proteinExistence type="predicted"/>
<dbReference type="InterPro" id="IPR050509">
    <property type="entry name" value="CoA-transferase_III"/>
</dbReference>
<dbReference type="InterPro" id="IPR023606">
    <property type="entry name" value="CoA-Trfase_III_dom_1_sf"/>
</dbReference>
<dbReference type="RefSeq" id="WP_072631559.1">
    <property type="nucleotide sequence ID" value="NZ_MLCB01000170.1"/>
</dbReference>
<dbReference type="Pfam" id="PF02515">
    <property type="entry name" value="CoA_transf_3"/>
    <property type="match status" value="1"/>
</dbReference>